<dbReference type="Proteomes" id="UP000249169">
    <property type="component" value="Unassembled WGS sequence"/>
</dbReference>
<dbReference type="OrthoDB" id="5487537at2"/>
<protein>
    <submittedName>
        <fullName evidence="1">Uncharacterized protein</fullName>
    </submittedName>
</protein>
<dbReference type="AlphaFoldDB" id="A0A328CCL3"/>
<gene>
    <name evidence="1" type="ORF">DL240_01810</name>
</gene>
<sequence length="484" mass="52474">MSDQRSSIVASLLDARVPAISQTELESLLQSPEDGPLLAALLLTHPELRRAQTPQLHKLSIPASDAPSWLWALLASLEQDAFDDAIDQALGREDQAPAMVQALFRAGADWYHESFVELLDESDVGLTSAALLGAVDPEELSDALEEIASPDELIAAARGAALAGASELFDTIADWRQELTDELSLPQRAAIDGALASLAPHRYARQLMLGELERDWLADDRAVADFLTRYGLSPWVETLAVMRTVRDRDGFDMAAALATSAALLAWNADDISDDELLGEPDALINRYPAQLAFQMALGEDDGLPELLVEVGQHDALIDRGLASPGVRGLPLSAGIEERLTPEHIARALARFAHDRPASIEERVALVHTLGELEREFELGNLELATLRELASPFATHPDDAVRQMVENLGNPQAFTASDDWGGRGLAWLLTQVRHTEPEARLHALAQAWFCGPIARAPIARDAFAGALYALLGLSDDDLDDENSL</sequence>
<reference evidence="1 2" key="1">
    <citation type="submission" date="2018-05" db="EMBL/GenBank/DDBJ databases">
        <title>Lujinxingia marina gen. nov. sp. nov., a new facultative anaerobic member of the class Deltaproteobacteria, and proposal of Lujinxingaceae fam. nov.</title>
        <authorList>
            <person name="Li C.-M."/>
        </authorList>
    </citation>
    <scope>NUCLEOTIDE SEQUENCE [LARGE SCALE GENOMIC DNA]</scope>
    <source>
        <strain evidence="1 2">B210</strain>
    </source>
</reference>
<keyword evidence="2" id="KW-1185">Reference proteome</keyword>
<organism evidence="1 2">
    <name type="scientific">Lujinxingia litoralis</name>
    <dbReference type="NCBI Taxonomy" id="2211119"/>
    <lineage>
        <taxon>Bacteria</taxon>
        <taxon>Deltaproteobacteria</taxon>
        <taxon>Bradymonadales</taxon>
        <taxon>Lujinxingiaceae</taxon>
        <taxon>Lujinxingia</taxon>
    </lineage>
</organism>
<accession>A0A328CCL3</accession>
<evidence type="ECO:0000313" key="1">
    <source>
        <dbReference type="EMBL" id="RAL24971.1"/>
    </source>
</evidence>
<dbReference type="RefSeq" id="WP_111728143.1">
    <property type="nucleotide sequence ID" value="NZ_QHKO01000001.1"/>
</dbReference>
<name>A0A328CCL3_9DELT</name>
<comment type="caution">
    <text evidence="1">The sequence shown here is derived from an EMBL/GenBank/DDBJ whole genome shotgun (WGS) entry which is preliminary data.</text>
</comment>
<proteinExistence type="predicted"/>
<evidence type="ECO:0000313" key="2">
    <source>
        <dbReference type="Proteomes" id="UP000249169"/>
    </source>
</evidence>
<dbReference type="EMBL" id="QHKO01000001">
    <property type="protein sequence ID" value="RAL24971.1"/>
    <property type="molecule type" value="Genomic_DNA"/>
</dbReference>